<dbReference type="AlphaFoldDB" id="A0A8S1N3A8"/>
<organism evidence="3 4">
    <name type="scientific">Paramecium primaurelia</name>
    <dbReference type="NCBI Taxonomy" id="5886"/>
    <lineage>
        <taxon>Eukaryota</taxon>
        <taxon>Sar</taxon>
        <taxon>Alveolata</taxon>
        <taxon>Ciliophora</taxon>
        <taxon>Intramacronucleata</taxon>
        <taxon>Oligohymenophorea</taxon>
        <taxon>Peniculida</taxon>
        <taxon>Parameciidae</taxon>
        <taxon>Paramecium</taxon>
    </lineage>
</organism>
<reference evidence="3" key="1">
    <citation type="submission" date="2021-01" db="EMBL/GenBank/DDBJ databases">
        <authorList>
            <consortium name="Genoscope - CEA"/>
            <person name="William W."/>
        </authorList>
    </citation>
    <scope>NUCLEOTIDE SEQUENCE</scope>
</reference>
<evidence type="ECO:0000256" key="1">
    <source>
        <dbReference type="SAM" id="Coils"/>
    </source>
</evidence>
<evidence type="ECO:0000313" key="3">
    <source>
        <dbReference type="EMBL" id="CAD8086402.1"/>
    </source>
</evidence>
<feature type="compositionally biased region" description="Polar residues" evidence="2">
    <location>
        <begin position="149"/>
        <end position="160"/>
    </location>
</feature>
<dbReference type="Proteomes" id="UP000688137">
    <property type="component" value="Unassembled WGS sequence"/>
</dbReference>
<dbReference type="EMBL" id="CAJJDM010000079">
    <property type="protein sequence ID" value="CAD8086402.1"/>
    <property type="molecule type" value="Genomic_DNA"/>
</dbReference>
<feature type="coiled-coil region" evidence="1">
    <location>
        <begin position="258"/>
        <end position="343"/>
    </location>
</feature>
<protein>
    <submittedName>
        <fullName evidence="3">Uncharacterized protein</fullName>
    </submittedName>
</protein>
<comment type="caution">
    <text evidence="3">The sequence shown here is derived from an EMBL/GenBank/DDBJ whole genome shotgun (WGS) entry which is preliminary data.</text>
</comment>
<keyword evidence="1" id="KW-0175">Coiled coil</keyword>
<dbReference type="OMA" id="QRMYPEI"/>
<evidence type="ECO:0000313" key="4">
    <source>
        <dbReference type="Proteomes" id="UP000688137"/>
    </source>
</evidence>
<feature type="region of interest" description="Disordered" evidence="2">
    <location>
        <begin position="115"/>
        <end position="164"/>
    </location>
</feature>
<proteinExistence type="predicted"/>
<evidence type="ECO:0000256" key="2">
    <source>
        <dbReference type="SAM" id="MobiDB-lite"/>
    </source>
</evidence>
<accession>A0A8S1N3A8</accession>
<gene>
    <name evidence="3" type="ORF">PPRIM_AZ9-3.1.T0760163</name>
</gene>
<sequence>MEDRALRTNQIINRYQDYQTTKLGTPGDNHYLKKENWKQIEEKNKNQFRSNDKQTQNFESKTHYQQAGISLRDKEQYNNNTNLKQSYYYEQTKPQTANYQQRDDRQDQLQINIENRQYRDQQIPHSSDKYYSKQSGLPFCNRTPMDPRSNFNSKTPQENDSQNKFKSEYSYSGFKTDFKWPEYQRMYPEISSNKNNQQEKTNLIQKEQTQDQRGLLDIELRLQQRREQAQKIAGQQDGRLNYYSKSLEYSQRQQQIGLENSQVRMKQFQNELRNEVQERLKEQSNLQVKQDYRNFELNSQRNKFERELDNKQKKNDILELNQFEEKLNLNERKNNDYDNLKKDYGMNIRGQQFDEQTSFQTRFNGDSKYQQVSDLPKYHLGKRQELDSHLKYDDKSKYIDRSLKHNKSQTEDIIRYDLKSEGNIFRESNDRLRFKEKLNYETKQHYQFKREDNYEKKQHYHLQKENDQSQGVQRRLDLYEKLQQYDQKNNKKYYDGHVFQVEKLQSNNNQRQETRLNEYKQSIEPTIGYSIDKYEIKKHDQEIQQIDRMEFKRSQFQPEINQIKIEFEKKYGQFNPETSLKQSEFDKRRVIEDKFRPEPIQTKIAGAREYLGQKYYQRDPYRYEQRNSYHEESSNQDRLKLDKGNNKININNKAIEDILQGTALNKYIEKEKNQSKMMDRVVSFTSSKINYQKSPVNDKEERLGYDRLNQLQRGLGNDRYTLNQYSKRLPSDQNLQRYGNSSGLIVKQFKNYDTIDRRI</sequence>
<name>A0A8S1N3A8_PARPR</name>
<keyword evidence="4" id="KW-1185">Reference proteome</keyword>